<feature type="domain" description="Putative 5'-nucleotidase C-terminal" evidence="1">
    <location>
        <begin position="220"/>
        <end position="312"/>
    </location>
</feature>
<dbReference type="EMBL" id="JAAAIP010000495">
    <property type="protein sequence ID" value="KAG0316121.1"/>
    <property type="molecule type" value="Genomic_DNA"/>
</dbReference>
<dbReference type="InterPro" id="IPR036907">
    <property type="entry name" value="5'-Nucleotdase_C_sf"/>
</dbReference>
<organism evidence="2 3">
    <name type="scientific">Dissophora globulifera</name>
    <dbReference type="NCBI Taxonomy" id="979702"/>
    <lineage>
        <taxon>Eukaryota</taxon>
        <taxon>Fungi</taxon>
        <taxon>Fungi incertae sedis</taxon>
        <taxon>Mucoromycota</taxon>
        <taxon>Mortierellomycotina</taxon>
        <taxon>Mortierellomycetes</taxon>
        <taxon>Mortierellales</taxon>
        <taxon>Mortierellaceae</taxon>
        <taxon>Dissophora</taxon>
    </lineage>
</organism>
<dbReference type="Gene3D" id="3.90.780.10">
    <property type="entry name" value="5'-Nucleotidase, C-terminal domain"/>
    <property type="match status" value="1"/>
</dbReference>
<dbReference type="InterPro" id="IPR029052">
    <property type="entry name" value="Metallo-depent_PP-like"/>
</dbReference>
<dbReference type="GO" id="GO:0009166">
    <property type="term" value="P:nucleotide catabolic process"/>
    <property type="evidence" value="ECO:0007669"/>
    <property type="project" value="InterPro"/>
</dbReference>
<proteinExistence type="predicted"/>
<gene>
    <name evidence="2" type="ORF">BGZ99_007029</name>
</gene>
<evidence type="ECO:0000313" key="3">
    <source>
        <dbReference type="Proteomes" id="UP000738325"/>
    </source>
</evidence>
<dbReference type="OrthoDB" id="7722975at2759"/>
<reference evidence="2" key="1">
    <citation type="journal article" date="2020" name="Fungal Divers.">
        <title>Resolving the Mortierellaceae phylogeny through synthesis of multi-gene phylogenetics and phylogenomics.</title>
        <authorList>
            <person name="Vandepol N."/>
            <person name="Liber J."/>
            <person name="Desiro A."/>
            <person name="Na H."/>
            <person name="Kennedy M."/>
            <person name="Barry K."/>
            <person name="Grigoriev I.V."/>
            <person name="Miller A.N."/>
            <person name="O'Donnell K."/>
            <person name="Stajich J.E."/>
            <person name="Bonito G."/>
        </authorList>
    </citation>
    <scope>NUCLEOTIDE SEQUENCE</scope>
    <source>
        <strain evidence="2">REB-010B</strain>
    </source>
</reference>
<dbReference type="Pfam" id="PF21953">
    <property type="entry name" value="NadN_nucleosid_C"/>
    <property type="match status" value="2"/>
</dbReference>
<keyword evidence="3" id="KW-1185">Reference proteome</keyword>
<comment type="caution">
    <text evidence="2">The sequence shown here is derived from an EMBL/GenBank/DDBJ whole genome shotgun (WGS) entry which is preliminary data.</text>
</comment>
<sequence length="426" mass="47790">WGKRYLTSNTFIKDAHTNKTVPIGNLYNKFRMKFGTRVMSYGFLYNFVGAANNTVIEPSNVTVTLPWFQRSLKEDVDVYLIVGHVPVRWAEAKNVINAIRAAHPSKPILLFGGHLHVRDFTAYDSRAYGLSAGRFMETLGWMSVSGIHDRACRIEANCVGKNLTVSRRYLDTNVHTYKTHALAHPKQRFDTWKGRKITNEITQQRKALGLSTVLGCAPQDYYLDRYPYADNRSLLNLVANEILPFSIIDKTRPNPAVVLINSGSQRFDVAKGAFTIDDTYVVSPFHDDFVYATVPYKAAKNILNALNKAPFQKRDVTPPVASSNVSLTPGYVTKDDYGYGGDDWPHSSIPYVVTPNYVSSPLPTGLGDNDLVDVAWLSFFTNLMMPILKTLDPTTTYTAQPYVVGITTNEMWPIYAKAKWGNSTCD</sequence>
<dbReference type="PANTHER" id="PTHR11575:SF22">
    <property type="entry name" value="ADL392WP"/>
    <property type="match status" value="1"/>
</dbReference>
<name>A0A9P6REV6_9FUNG</name>
<accession>A0A9P6REV6</accession>
<dbReference type="GO" id="GO:0016787">
    <property type="term" value="F:hydrolase activity"/>
    <property type="evidence" value="ECO:0007669"/>
    <property type="project" value="InterPro"/>
</dbReference>
<dbReference type="InterPro" id="IPR053828">
    <property type="entry name" value="Nucleosidase_C"/>
</dbReference>
<evidence type="ECO:0000259" key="1">
    <source>
        <dbReference type="Pfam" id="PF21953"/>
    </source>
</evidence>
<dbReference type="Proteomes" id="UP000738325">
    <property type="component" value="Unassembled WGS sequence"/>
</dbReference>
<dbReference type="InterPro" id="IPR006179">
    <property type="entry name" value="5_nucleotidase/apyrase"/>
</dbReference>
<dbReference type="SUPFAM" id="SSF56300">
    <property type="entry name" value="Metallo-dependent phosphatases"/>
    <property type="match status" value="1"/>
</dbReference>
<evidence type="ECO:0000313" key="2">
    <source>
        <dbReference type="EMBL" id="KAG0316121.1"/>
    </source>
</evidence>
<protein>
    <recommendedName>
        <fullName evidence="1">Putative 5'-nucleotidase C-terminal domain-containing protein</fullName>
    </recommendedName>
</protein>
<dbReference type="GO" id="GO:0005829">
    <property type="term" value="C:cytosol"/>
    <property type="evidence" value="ECO:0007669"/>
    <property type="project" value="TreeGrafter"/>
</dbReference>
<dbReference type="AlphaFoldDB" id="A0A9P6REV6"/>
<feature type="non-terminal residue" evidence="2">
    <location>
        <position position="1"/>
    </location>
</feature>
<dbReference type="Gene3D" id="3.60.21.10">
    <property type="match status" value="1"/>
</dbReference>
<dbReference type="SUPFAM" id="SSF55816">
    <property type="entry name" value="5'-nucleotidase (syn. UDP-sugar hydrolase), C-terminal domain"/>
    <property type="match status" value="1"/>
</dbReference>
<feature type="domain" description="Putative 5'-nucleotidase C-terminal" evidence="1">
    <location>
        <begin position="324"/>
        <end position="382"/>
    </location>
</feature>
<dbReference type="PANTHER" id="PTHR11575">
    <property type="entry name" value="5'-NUCLEOTIDASE-RELATED"/>
    <property type="match status" value="1"/>
</dbReference>